<dbReference type="eggNOG" id="COG2304">
    <property type="taxonomic scope" value="Bacteria"/>
</dbReference>
<evidence type="ECO:0000259" key="3">
    <source>
        <dbReference type="PROSITE" id="PS50234"/>
    </source>
</evidence>
<organism evidence="4 5">
    <name type="scientific">Plesiocystis pacifica SIR-1</name>
    <dbReference type="NCBI Taxonomy" id="391625"/>
    <lineage>
        <taxon>Bacteria</taxon>
        <taxon>Pseudomonadati</taxon>
        <taxon>Myxococcota</taxon>
        <taxon>Polyangia</taxon>
        <taxon>Nannocystales</taxon>
        <taxon>Nannocystaceae</taxon>
        <taxon>Plesiocystis</taxon>
    </lineage>
</organism>
<dbReference type="InterPro" id="IPR002035">
    <property type="entry name" value="VWF_A"/>
</dbReference>
<feature type="domain" description="VWFA" evidence="3">
    <location>
        <begin position="99"/>
        <end position="341"/>
    </location>
</feature>
<feature type="compositionally biased region" description="Acidic residues" evidence="1">
    <location>
        <begin position="62"/>
        <end position="78"/>
    </location>
</feature>
<gene>
    <name evidence="4" type="ORF">PPSIR1_24814</name>
</gene>
<dbReference type="PROSITE" id="PS50234">
    <property type="entry name" value="VWFA"/>
    <property type="match status" value="1"/>
</dbReference>
<protein>
    <recommendedName>
        <fullName evidence="3">VWFA domain-containing protein</fullName>
    </recommendedName>
</protein>
<dbReference type="STRING" id="391625.PPSIR1_24814"/>
<dbReference type="InterPro" id="IPR036465">
    <property type="entry name" value="vWFA_dom_sf"/>
</dbReference>
<evidence type="ECO:0000256" key="2">
    <source>
        <dbReference type="SAM" id="SignalP"/>
    </source>
</evidence>
<accession>A6G9F7</accession>
<dbReference type="PROSITE" id="PS51257">
    <property type="entry name" value="PROKAR_LIPOPROTEIN"/>
    <property type="match status" value="1"/>
</dbReference>
<evidence type="ECO:0000313" key="5">
    <source>
        <dbReference type="Proteomes" id="UP000005801"/>
    </source>
</evidence>
<dbReference type="Proteomes" id="UP000005801">
    <property type="component" value="Unassembled WGS sequence"/>
</dbReference>
<name>A6G9F7_9BACT</name>
<keyword evidence="2" id="KW-0732">Signal</keyword>
<feature type="chain" id="PRO_5002695274" description="VWFA domain-containing protein" evidence="2">
    <location>
        <begin position="20"/>
        <end position="428"/>
    </location>
</feature>
<feature type="signal peptide" evidence="2">
    <location>
        <begin position="1"/>
        <end position="19"/>
    </location>
</feature>
<evidence type="ECO:0000313" key="4">
    <source>
        <dbReference type="EMBL" id="EDM77465.1"/>
    </source>
</evidence>
<proteinExistence type="predicted"/>
<feature type="region of interest" description="Disordered" evidence="1">
    <location>
        <begin position="22"/>
        <end position="91"/>
    </location>
</feature>
<dbReference type="SUPFAM" id="SSF53300">
    <property type="entry name" value="vWA-like"/>
    <property type="match status" value="1"/>
</dbReference>
<keyword evidence="5" id="KW-1185">Reference proteome</keyword>
<dbReference type="AlphaFoldDB" id="A6G9F7"/>
<evidence type="ECO:0000256" key="1">
    <source>
        <dbReference type="SAM" id="MobiDB-lite"/>
    </source>
</evidence>
<sequence>MNRSLLMCLTLPIAVALTACPSDDGSGSGADENDSDTGIGSLGTESSSGDTTAGDTTADDTTTLDEDTTADGTAEEESSTTSDPNCGEVSIVPTYVPPQVMLVVDASGSMVNNSWDHDLDPNTPQVTRWNTLHGVVSTVMDNFGPAMYAGIQRFPSEEACPDATPMSSNCYNSGSCIVGTQPEVGVSLDNGASVIAAIPGPTAGNTEIVGGTPATKGMNSAVSHLEQQPEAFPRYVLLITDGAANCDQALSFPDYIEQYDETLPTTVQAAFDGGITTFVVGIDIEDMLQGVGTDGSPEANPFERLNDVAIAGGAPKNEGMDLEKFYNTTNQQELLDAIQAILGEVTDCTIDLTMTDEGPPDESQIPYVTFTANEELVPFLEDPADCDTMDGWTWIEEGLIMTFCGQYCEDFKNGMVSFDGEYGCPPAG</sequence>
<dbReference type="Gene3D" id="3.40.50.410">
    <property type="entry name" value="von Willebrand factor, type A domain"/>
    <property type="match status" value="1"/>
</dbReference>
<feature type="compositionally biased region" description="Low complexity" evidence="1">
    <location>
        <begin position="43"/>
        <end position="61"/>
    </location>
</feature>
<comment type="caution">
    <text evidence="4">The sequence shown here is derived from an EMBL/GenBank/DDBJ whole genome shotgun (WGS) entry which is preliminary data.</text>
</comment>
<reference evidence="4 5" key="1">
    <citation type="submission" date="2007-06" db="EMBL/GenBank/DDBJ databases">
        <authorList>
            <person name="Shimkets L."/>
            <person name="Ferriera S."/>
            <person name="Johnson J."/>
            <person name="Kravitz S."/>
            <person name="Beeson K."/>
            <person name="Sutton G."/>
            <person name="Rogers Y.-H."/>
            <person name="Friedman R."/>
            <person name="Frazier M."/>
            <person name="Venter J.C."/>
        </authorList>
    </citation>
    <scope>NUCLEOTIDE SEQUENCE [LARGE SCALE GENOMIC DNA]</scope>
    <source>
        <strain evidence="4 5">SIR-1</strain>
    </source>
</reference>
<dbReference type="EMBL" id="ABCS01000045">
    <property type="protein sequence ID" value="EDM77465.1"/>
    <property type="molecule type" value="Genomic_DNA"/>
</dbReference>